<feature type="compositionally biased region" description="Gly residues" evidence="1">
    <location>
        <begin position="306"/>
        <end position="332"/>
    </location>
</feature>
<evidence type="ECO:0000313" key="4">
    <source>
        <dbReference type="Proteomes" id="UP001519290"/>
    </source>
</evidence>
<dbReference type="PANTHER" id="PTHR34315">
    <property type="match status" value="1"/>
</dbReference>
<dbReference type="RefSeq" id="WP_209902812.1">
    <property type="nucleotide sequence ID" value="NZ_BAAAJW010000025.1"/>
</dbReference>
<dbReference type="Gene3D" id="2.60.130.10">
    <property type="entry name" value="Aromatic compound dioxygenase"/>
    <property type="match status" value="1"/>
</dbReference>
<feature type="region of interest" description="Disordered" evidence="1">
    <location>
        <begin position="300"/>
        <end position="341"/>
    </location>
</feature>
<dbReference type="Pfam" id="PF00775">
    <property type="entry name" value="Dioxygenase_C"/>
    <property type="match status" value="1"/>
</dbReference>
<dbReference type="EMBL" id="JAGIOD010000001">
    <property type="protein sequence ID" value="MBP2382766.1"/>
    <property type="molecule type" value="Genomic_DNA"/>
</dbReference>
<evidence type="ECO:0000256" key="1">
    <source>
        <dbReference type="SAM" id="MobiDB-lite"/>
    </source>
</evidence>
<accession>A0ABS4X343</accession>
<organism evidence="3 4">
    <name type="scientific">Brachybacterium sacelli</name>
    <dbReference type="NCBI Taxonomy" id="173364"/>
    <lineage>
        <taxon>Bacteria</taxon>
        <taxon>Bacillati</taxon>
        <taxon>Actinomycetota</taxon>
        <taxon>Actinomycetes</taxon>
        <taxon>Micrococcales</taxon>
        <taxon>Dermabacteraceae</taxon>
        <taxon>Brachybacterium</taxon>
    </lineage>
</organism>
<sequence length="341" mass="34537">MYEQTDDSQDPRLEREPDGILSYEGRALAHPEEPLADQGLAFDVGTIVSRRGALVALAAGSAAFGLAACVGDEETAASEDGGDGSTADGEIPEETNGPYPADGTNGVNVLTEADVVRGDITSSFGSGSATASGVPMTLTLQLTDLSAEGAPYEGVAVYVWHCTGDGLYSLYSEELEEENFLRGVQVAGADGAVTFTSIYPGCYAGRWPHVHFEVYPDADTLTSVDDLLATSQVAMPQDVCETVYATDGYDGSAENLAAITLESDNVFGDDGGELQLATAEGNATSGYTVTLSVAIDPTTTPTMTAAGGGAPPVGGEPPAGGPGGASDGGGSLVGNSLVGSR</sequence>
<evidence type="ECO:0000259" key="2">
    <source>
        <dbReference type="Pfam" id="PF00775"/>
    </source>
</evidence>
<protein>
    <submittedName>
        <fullName evidence="3">Protocatechuate 3,4-dioxygenase beta subunit</fullName>
    </submittedName>
</protein>
<feature type="domain" description="Intradiol ring-cleavage dioxygenases" evidence="2">
    <location>
        <begin position="130"/>
        <end position="204"/>
    </location>
</feature>
<gene>
    <name evidence="3" type="ORF">JOF43_002723</name>
</gene>
<name>A0ABS4X343_9MICO</name>
<dbReference type="InterPro" id="IPR000627">
    <property type="entry name" value="Intradiol_dOase_C"/>
</dbReference>
<dbReference type="PANTHER" id="PTHR34315:SF1">
    <property type="entry name" value="INTRADIOL RING-CLEAVAGE DIOXYGENASES DOMAIN-CONTAINING PROTEIN-RELATED"/>
    <property type="match status" value="1"/>
</dbReference>
<comment type="caution">
    <text evidence="3">The sequence shown here is derived from an EMBL/GenBank/DDBJ whole genome shotgun (WGS) entry which is preliminary data.</text>
</comment>
<reference evidence="3 4" key="1">
    <citation type="submission" date="2021-03" db="EMBL/GenBank/DDBJ databases">
        <title>Sequencing the genomes of 1000 actinobacteria strains.</title>
        <authorList>
            <person name="Klenk H.-P."/>
        </authorList>
    </citation>
    <scope>NUCLEOTIDE SEQUENCE [LARGE SCALE GENOMIC DNA]</scope>
    <source>
        <strain evidence="3 4">DSM 14566</strain>
    </source>
</reference>
<keyword evidence="4" id="KW-1185">Reference proteome</keyword>
<feature type="compositionally biased region" description="Basic and acidic residues" evidence="1">
    <location>
        <begin position="9"/>
        <end position="18"/>
    </location>
</feature>
<dbReference type="Proteomes" id="UP001519290">
    <property type="component" value="Unassembled WGS sequence"/>
</dbReference>
<evidence type="ECO:0000313" key="3">
    <source>
        <dbReference type="EMBL" id="MBP2382766.1"/>
    </source>
</evidence>
<feature type="region of interest" description="Disordered" evidence="1">
    <location>
        <begin position="75"/>
        <end position="106"/>
    </location>
</feature>
<feature type="region of interest" description="Disordered" evidence="1">
    <location>
        <begin position="1"/>
        <end position="29"/>
    </location>
</feature>
<dbReference type="SUPFAM" id="SSF49482">
    <property type="entry name" value="Aromatic compound dioxygenase"/>
    <property type="match status" value="1"/>
</dbReference>
<dbReference type="InterPro" id="IPR015889">
    <property type="entry name" value="Intradiol_dOase_core"/>
</dbReference>
<proteinExistence type="predicted"/>